<reference evidence="1 2" key="1">
    <citation type="journal article" date="2010" name="Proc. Natl. Acad. Sci. U.S.A.">
        <title>Insights into evolution of multicellular fungi from the assembled chromosomes of the mushroom Coprinopsis cinerea (Coprinus cinereus).</title>
        <authorList>
            <person name="Stajich J.E."/>
            <person name="Wilke S.K."/>
            <person name="Ahren D."/>
            <person name="Au C.H."/>
            <person name="Birren B.W."/>
            <person name="Borodovsky M."/>
            <person name="Burns C."/>
            <person name="Canback B."/>
            <person name="Casselton L.A."/>
            <person name="Cheng C.K."/>
            <person name="Deng J."/>
            <person name="Dietrich F.S."/>
            <person name="Fargo D.C."/>
            <person name="Farman M.L."/>
            <person name="Gathman A.C."/>
            <person name="Goldberg J."/>
            <person name="Guigo R."/>
            <person name="Hoegger P.J."/>
            <person name="Hooker J.B."/>
            <person name="Huggins A."/>
            <person name="James T.Y."/>
            <person name="Kamada T."/>
            <person name="Kilaru S."/>
            <person name="Kodira C."/>
            <person name="Kues U."/>
            <person name="Kupfer D."/>
            <person name="Kwan H.S."/>
            <person name="Lomsadze A."/>
            <person name="Li W."/>
            <person name="Lilly W.W."/>
            <person name="Ma L.J."/>
            <person name="Mackey A.J."/>
            <person name="Manning G."/>
            <person name="Martin F."/>
            <person name="Muraguchi H."/>
            <person name="Natvig D.O."/>
            <person name="Palmerini H."/>
            <person name="Ramesh M.A."/>
            <person name="Rehmeyer C.J."/>
            <person name="Roe B.A."/>
            <person name="Shenoy N."/>
            <person name="Stanke M."/>
            <person name="Ter-Hovhannisyan V."/>
            <person name="Tunlid A."/>
            <person name="Velagapudi R."/>
            <person name="Vision T.J."/>
            <person name="Zeng Q."/>
            <person name="Zolan M.E."/>
            <person name="Pukkila P.J."/>
        </authorList>
    </citation>
    <scope>NUCLEOTIDE SEQUENCE [LARGE SCALE GENOMIC DNA]</scope>
    <source>
        <strain evidence="2">Okayama-7 / 130 / ATCC MYA-4618 / FGSC 9003</strain>
    </source>
</reference>
<sequence length="136" mass="15430">MSILLSSLTTTLPRNLSRNLSLMHRASRRRNTRPGSSKLGVDDLKRMLETILGLMAQDGHQTVGDLNLEFAHAETLFGKLIDTDDWESKLEEKDQGSSDRHGSHTRRARKIFIAMDSTRNSLNQWIVMAQKILEQA</sequence>
<name>A8PAH9_COPC7</name>
<dbReference type="EMBL" id="AACS02000002">
    <property type="protein sequence ID" value="EAU81825.1"/>
    <property type="molecule type" value="Genomic_DNA"/>
</dbReference>
<dbReference type="RefSeq" id="XP_001839990.1">
    <property type="nucleotide sequence ID" value="XM_001839938.1"/>
</dbReference>
<dbReference type="KEGG" id="cci:CC1G_12941"/>
<proteinExistence type="predicted"/>
<organism evidence="1 2">
    <name type="scientific">Coprinopsis cinerea (strain Okayama-7 / 130 / ATCC MYA-4618 / FGSC 9003)</name>
    <name type="common">Inky cap fungus</name>
    <name type="synonym">Hormographiella aspergillata</name>
    <dbReference type="NCBI Taxonomy" id="240176"/>
    <lineage>
        <taxon>Eukaryota</taxon>
        <taxon>Fungi</taxon>
        <taxon>Dikarya</taxon>
        <taxon>Basidiomycota</taxon>
        <taxon>Agaricomycotina</taxon>
        <taxon>Agaricomycetes</taxon>
        <taxon>Agaricomycetidae</taxon>
        <taxon>Agaricales</taxon>
        <taxon>Agaricineae</taxon>
        <taxon>Psathyrellaceae</taxon>
        <taxon>Coprinopsis</taxon>
    </lineage>
</organism>
<dbReference type="Proteomes" id="UP000001861">
    <property type="component" value="Unassembled WGS sequence"/>
</dbReference>
<dbReference type="AlphaFoldDB" id="A8PAH9"/>
<dbReference type="GeneID" id="6016617"/>
<accession>A8PAH9</accession>
<dbReference type="VEuPathDB" id="FungiDB:CC1G_12941"/>
<dbReference type="InParanoid" id="A8PAH9"/>
<keyword evidence="2" id="KW-1185">Reference proteome</keyword>
<protein>
    <submittedName>
        <fullName evidence="1">Uncharacterized protein</fullName>
    </submittedName>
</protein>
<comment type="caution">
    <text evidence="1">The sequence shown here is derived from an EMBL/GenBank/DDBJ whole genome shotgun (WGS) entry which is preliminary data.</text>
</comment>
<evidence type="ECO:0000313" key="2">
    <source>
        <dbReference type="Proteomes" id="UP000001861"/>
    </source>
</evidence>
<evidence type="ECO:0000313" key="1">
    <source>
        <dbReference type="EMBL" id="EAU81825.1"/>
    </source>
</evidence>
<gene>
    <name evidence="1" type="ORF">CC1G_12941</name>
</gene>